<gene>
    <name evidence="1" type="ORF">ElyMa_002939500</name>
</gene>
<organism evidence="1 2">
    <name type="scientific">Elysia marginata</name>
    <dbReference type="NCBI Taxonomy" id="1093978"/>
    <lineage>
        <taxon>Eukaryota</taxon>
        <taxon>Metazoa</taxon>
        <taxon>Spiralia</taxon>
        <taxon>Lophotrochozoa</taxon>
        <taxon>Mollusca</taxon>
        <taxon>Gastropoda</taxon>
        <taxon>Heterobranchia</taxon>
        <taxon>Euthyneura</taxon>
        <taxon>Panpulmonata</taxon>
        <taxon>Sacoglossa</taxon>
        <taxon>Placobranchoidea</taxon>
        <taxon>Plakobranchidae</taxon>
        <taxon>Elysia</taxon>
    </lineage>
</organism>
<reference evidence="1 2" key="1">
    <citation type="journal article" date="2021" name="Elife">
        <title>Chloroplast acquisition without the gene transfer in kleptoplastic sea slugs, Plakobranchus ocellatus.</title>
        <authorList>
            <person name="Maeda T."/>
            <person name="Takahashi S."/>
            <person name="Yoshida T."/>
            <person name="Shimamura S."/>
            <person name="Takaki Y."/>
            <person name="Nagai Y."/>
            <person name="Toyoda A."/>
            <person name="Suzuki Y."/>
            <person name="Arimoto A."/>
            <person name="Ishii H."/>
            <person name="Satoh N."/>
            <person name="Nishiyama T."/>
            <person name="Hasebe M."/>
            <person name="Maruyama T."/>
            <person name="Minagawa J."/>
            <person name="Obokata J."/>
            <person name="Shigenobu S."/>
        </authorList>
    </citation>
    <scope>NUCLEOTIDE SEQUENCE [LARGE SCALE GENOMIC DNA]</scope>
</reference>
<evidence type="ECO:0008006" key="3">
    <source>
        <dbReference type="Google" id="ProtNLM"/>
    </source>
</evidence>
<evidence type="ECO:0000313" key="1">
    <source>
        <dbReference type="EMBL" id="GFS05485.1"/>
    </source>
</evidence>
<keyword evidence="2" id="KW-1185">Reference proteome</keyword>
<proteinExistence type="predicted"/>
<protein>
    <recommendedName>
        <fullName evidence="3">Reverse transcriptase domain-containing protein</fullName>
    </recommendedName>
</protein>
<comment type="caution">
    <text evidence="1">The sequence shown here is derived from an EMBL/GenBank/DDBJ whole genome shotgun (WGS) entry which is preliminary data.</text>
</comment>
<dbReference type="AlphaFoldDB" id="A0AAV4I6E9"/>
<accession>A0AAV4I6E9</accession>
<sequence length="107" mass="11857">MGTLHDHHTFIFTGGRPVCKLHFTDNIDLIRASNNELQSMTNRLVIITSAYGMNVSKEKSKVMVKNLINTSSNINVNGEPLKEVTNLKYCGAAQSKVGSCVRTEFRA</sequence>
<dbReference type="EMBL" id="BMAT01006068">
    <property type="protein sequence ID" value="GFS05485.1"/>
    <property type="molecule type" value="Genomic_DNA"/>
</dbReference>
<evidence type="ECO:0000313" key="2">
    <source>
        <dbReference type="Proteomes" id="UP000762676"/>
    </source>
</evidence>
<dbReference type="Proteomes" id="UP000762676">
    <property type="component" value="Unassembled WGS sequence"/>
</dbReference>
<name>A0AAV4I6E9_9GAST</name>